<accession>A0A7X6FQM9</accession>
<protein>
    <submittedName>
        <fullName evidence="1">DUF1127 domain-containing protein</fullName>
    </submittedName>
</protein>
<proteinExistence type="predicted"/>
<sequence>MTIQCQSAPNGRTTAMRFTATSSAANAPSWLLEFYAKVQKQVEIWSFERRVRRSRRVLEALPEHILHDIGWPNVDDRLPGIAKTRKSSSVGSKAS</sequence>
<name>A0A7X6FQM9_9HYPH</name>
<dbReference type="AlphaFoldDB" id="A0A7X6FQM9"/>
<dbReference type="EMBL" id="JAAXZB010000001">
    <property type="protein sequence ID" value="NKW10143.1"/>
    <property type="molecule type" value="Genomic_DNA"/>
</dbReference>
<evidence type="ECO:0000313" key="1">
    <source>
        <dbReference type="EMBL" id="NKW10143.1"/>
    </source>
</evidence>
<reference evidence="1 2" key="1">
    <citation type="submission" date="2020-04" db="EMBL/GenBank/DDBJ databases">
        <title>Whole genome sequencing of clinical and environmental type strains of Ochrobactrum.</title>
        <authorList>
            <person name="Dharne M."/>
        </authorList>
    </citation>
    <scope>NUCLEOTIDE SEQUENCE [LARGE SCALE GENOMIC DNA]</scope>
    <source>
        <strain evidence="1 2">DSM 13340</strain>
    </source>
</reference>
<evidence type="ECO:0000313" key="2">
    <source>
        <dbReference type="Proteomes" id="UP000558475"/>
    </source>
</evidence>
<gene>
    <name evidence="1" type="ORF">HGG76_13505</name>
</gene>
<dbReference type="Proteomes" id="UP000558475">
    <property type="component" value="Unassembled WGS sequence"/>
</dbReference>
<comment type="caution">
    <text evidence="1">The sequence shown here is derived from an EMBL/GenBank/DDBJ whole genome shotgun (WGS) entry which is preliminary data.</text>
</comment>
<organism evidence="1 2">
    <name type="scientific">Brucella tritici</name>
    <dbReference type="NCBI Taxonomy" id="94626"/>
    <lineage>
        <taxon>Bacteria</taxon>
        <taxon>Pseudomonadati</taxon>
        <taxon>Pseudomonadota</taxon>
        <taxon>Alphaproteobacteria</taxon>
        <taxon>Hyphomicrobiales</taxon>
        <taxon>Brucellaceae</taxon>
        <taxon>Brucella/Ochrobactrum group</taxon>
        <taxon>Brucella</taxon>
    </lineage>
</organism>